<name>A0ACC5PWE1_ENTAG</name>
<reference evidence="1 2" key="1">
    <citation type="journal article" date="2020" name="FEMS Microbiol. Ecol.">
        <title>Temporal dynamics of bacterial communities during seed development and maturation.</title>
        <authorList>
            <person name="Chesneau G."/>
            <person name="Torres-Cortes G."/>
            <person name="Briand M."/>
            <person name="Darrasse A."/>
            <person name="Preveaux A."/>
            <person name="Marais C."/>
            <person name="Jacques M.A."/>
            <person name="Shade A."/>
            <person name="Barret M."/>
        </authorList>
    </citation>
    <scope>NUCLEOTIDE SEQUENCE [LARGE SCALE GENOMIC DNA]</scope>
    <source>
        <strain evidence="1 2">CFBP13709</strain>
    </source>
</reference>
<accession>A0ACC5PWE1</accession>
<dbReference type="EMBL" id="JACYNR010000031">
    <property type="protein sequence ID" value="MBD8129073.1"/>
    <property type="molecule type" value="Genomic_DNA"/>
</dbReference>
<sequence length="126" mass="14117">MKRHSCIFCGSLATLLCDGHLGYPPSLHQPECISPFEPYTCDAPMCRQCATLKSMMHICRRRGGCMVETVDHCPACVANLPEYNRRIIHSPEQAATIRAAHWVSNPTDFQKWDRLITGGGQQCLDL</sequence>
<keyword evidence="2" id="KW-1185">Reference proteome</keyword>
<organism evidence="1 2">
    <name type="scientific">Enterobacter agglomerans</name>
    <name type="common">Erwinia herbicola</name>
    <name type="synonym">Pantoea agglomerans</name>
    <dbReference type="NCBI Taxonomy" id="549"/>
    <lineage>
        <taxon>Bacteria</taxon>
        <taxon>Pseudomonadati</taxon>
        <taxon>Pseudomonadota</taxon>
        <taxon>Gammaproteobacteria</taxon>
        <taxon>Enterobacterales</taxon>
        <taxon>Erwiniaceae</taxon>
        <taxon>Pantoea</taxon>
        <taxon>Pantoea agglomerans group</taxon>
    </lineage>
</organism>
<comment type="caution">
    <text evidence="1">The sequence shown here is derived from an EMBL/GenBank/DDBJ whole genome shotgun (WGS) entry which is preliminary data.</text>
</comment>
<protein>
    <submittedName>
        <fullName evidence="1">Uncharacterized protein</fullName>
    </submittedName>
</protein>
<gene>
    <name evidence="1" type="ORF">IFT41_23535</name>
</gene>
<dbReference type="Proteomes" id="UP000610459">
    <property type="component" value="Unassembled WGS sequence"/>
</dbReference>
<evidence type="ECO:0000313" key="2">
    <source>
        <dbReference type="Proteomes" id="UP000610459"/>
    </source>
</evidence>
<proteinExistence type="predicted"/>
<evidence type="ECO:0000313" key="1">
    <source>
        <dbReference type="EMBL" id="MBD8129073.1"/>
    </source>
</evidence>